<dbReference type="SMART" id="SM00730">
    <property type="entry name" value="PSN"/>
    <property type="match status" value="1"/>
</dbReference>
<dbReference type="GO" id="GO:0005789">
    <property type="term" value="C:endoplasmic reticulum membrane"/>
    <property type="evidence" value="ECO:0007669"/>
    <property type="project" value="UniProtKB-SubCell"/>
</dbReference>
<evidence type="ECO:0000256" key="11">
    <source>
        <dbReference type="ARBA" id="ARBA00062638"/>
    </source>
</evidence>
<dbReference type="InterPro" id="IPR042524">
    <property type="entry name" value="Presenilin_C"/>
</dbReference>
<evidence type="ECO:0000256" key="9">
    <source>
        <dbReference type="ARBA" id="ARBA00023136"/>
    </source>
</evidence>
<dbReference type="GO" id="GO:0005798">
    <property type="term" value="C:Golgi-associated vesicle"/>
    <property type="evidence" value="ECO:0007669"/>
    <property type="project" value="UniProtKB-ARBA"/>
</dbReference>
<evidence type="ECO:0000256" key="1">
    <source>
        <dbReference type="ARBA" id="ARBA00004477"/>
    </source>
</evidence>
<evidence type="ECO:0000256" key="5">
    <source>
        <dbReference type="ARBA" id="ARBA00022824"/>
    </source>
</evidence>
<dbReference type="PANTHER" id="PTHR10202:SF13">
    <property type="entry name" value="PRESENILIN HOMOLOG"/>
    <property type="match status" value="1"/>
</dbReference>
<dbReference type="PANTHER" id="PTHR10202">
    <property type="entry name" value="PRESENILIN"/>
    <property type="match status" value="1"/>
</dbReference>
<dbReference type="GO" id="GO:0000139">
    <property type="term" value="C:Golgi membrane"/>
    <property type="evidence" value="ECO:0007669"/>
    <property type="project" value="UniProtKB-SubCell"/>
</dbReference>
<feature type="transmembrane region" description="Helical" evidence="13">
    <location>
        <begin position="74"/>
        <end position="96"/>
    </location>
</feature>
<dbReference type="OrthoDB" id="20287at2759"/>
<keyword evidence="6" id="KW-0914">Notch signaling pathway</keyword>
<keyword evidence="4 13" id="KW-0812">Transmembrane</keyword>
<dbReference type="InterPro" id="IPR006639">
    <property type="entry name" value="Preselin/SPP"/>
</dbReference>
<evidence type="ECO:0000256" key="3">
    <source>
        <dbReference type="ARBA" id="ARBA00008604"/>
    </source>
</evidence>
<feature type="transmembrane region" description="Helical" evidence="13">
    <location>
        <begin position="397"/>
        <end position="421"/>
    </location>
</feature>
<keyword evidence="15" id="KW-1185">Reference proteome</keyword>
<dbReference type="GO" id="GO:0016485">
    <property type="term" value="P:protein processing"/>
    <property type="evidence" value="ECO:0007669"/>
    <property type="project" value="InterPro"/>
</dbReference>
<keyword evidence="7 13" id="KW-1133">Transmembrane helix</keyword>
<sequence>MAASNHRSERSVLDDLGEEVTGIVAPVSLCMAVTVLLVRLLNPEGVSSSNTVIIASIAYQEQASDSSGKKLGGALLNAIIFVGVVAGMTVILFLLFKYRCYKVIFAYMGFAVFNIFFFLTGALFVQVMQVIDLHIDAFSLAYGLFNFSVYLIWVGIIVAYIFTFIPEWTAWPPARPSLLTRLAGSDGAGASGRSTPASATSTEPLIRGRTSGAAREEADDEEALEREMAAAVAGGAAGPSAPAAAGVGGGKRGQTAPGYDGYGAAVGAGGSGAGPSDVGRRGYTAPGEAPAGKGKGYEGGPSGPASLRLHSTMGVRAVAPAIDHDQLAEAVRRTTLEGELPPAVPPPAAGGAAAPHGAGGRAPHPDDDLDLPDAIKLGLGDFIFYSMLVGRAAMYDFMTVFAAYLAIIAGLGLTLLCLAVFQKALPALPFSIALGVAFYFVTRLTLEPFLVPMSANLAYF</sequence>
<dbReference type="InterPro" id="IPR001108">
    <property type="entry name" value="Peptidase_A22A"/>
</dbReference>
<dbReference type="GO" id="GO:0006509">
    <property type="term" value="P:membrane protein ectodomain proteolysis"/>
    <property type="evidence" value="ECO:0007669"/>
    <property type="project" value="TreeGrafter"/>
</dbReference>
<dbReference type="GO" id="GO:0042500">
    <property type="term" value="F:aspartic endopeptidase activity, intramembrane cleaving"/>
    <property type="evidence" value="ECO:0007669"/>
    <property type="project" value="InterPro"/>
</dbReference>
<name>A0A150GV36_GONPE</name>
<organism evidence="14 15">
    <name type="scientific">Gonium pectorale</name>
    <name type="common">Green alga</name>
    <dbReference type="NCBI Taxonomy" id="33097"/>
    <lineage>
        <taxon>Eukaryota</taxon>
        <taxon>Viridiplantae</taxon>
        <taxon>Chlorophyta</taxon>
        <taxon>core chlorophytes</taxon>
        <taxon>Chlorophyceae</taxon>
        <taxon>CS clade</taxon>
        <taxon>Chlamydomonadales</taxon>
        <taxon>Volvocaceae</taxon>
        <taxon>Gonium</taxon>
    </lineage>
</organism>
<dbReference type="GO" id="GO:0070765">
    <property type="term" value="C:gamma-secretase complex"/>
    <property type="evidence" value="ECO:0007669"/>
    <property type="project" value="TreeGrafter"/>
</dbReference>
<keyword evidence="9 13" id="KW-0472">Membrane</keyword>
<proteinExistence type="inferred from homology"/>
<evidence type="ECO:0000256" key="12">
    <source>
        <dbReference type="SAM" id="MobiDB-lite"/>
    </source>
</evidence>
<feature type="compositionally biased region" description="Low complexity" evidence="12">
    <location>
        <begin position="229"/>
        <end position="245"/>
    </location>
</feature>
<feature type="transmembrane region" description="Helical" evidence="13">
    <location>
        <begin position="103"/>
        <end position="128"/>
    </location>
</feature>
<comment type="caution">
    <text evidence="14">The sequence shown here is derived from an EMBL/GenBank/DDBJ whole genome shotgun (WGS) entry which is preliminary data.</text>
</comment>
<dbReference type="Pfam" id="PF01080">
    <property type="entry name" value="Presenilin"/>
    <property type="match status" value="2"/>
</dbReference>
<comment type="similarity">
    <text evidence="3">Belongs to the peptidase A22A family.</text>
</comment>
<feature type="transmembrane region" description="Helical" evidence="13">
    <location>
        <begin position="20"/>
        <end position="41"/>
    </location>
</feature>
<evidence type="ECO:0000313" key="15">
    <source>
        <dbReference type="Proteomes" id="UP000075714"/>
    </source>
</evidence>
<feature type="region of interest" description="Disordered" evidence="12">
    <location>
        <begin position="187"/>
        <end position="254"/>
    </location>
</feature>
<reference evidence="15" key="1">
    <citation type="journal article" date="2016" name="Nat. Commun.">
        <title>The Gonium pectorale genome demonstrates co-option of cell cycle regulation during the evolution of multicellularity.</title>
        <authorList>
            <person name="Hanschen E.R."/>
            <person name="Marriage T.N."/>
            <person name="Ferris P.J."/>
            <person name="Hamaji T."/>
            <person name="Toyoda A."/>
            <person name="Fujiyama A."/>
            <person name="Neme R."/>
            <person name="Noguchi H."/>
            <person name="Minakuchi Y."/>
            <person name="Suzuki M."/>
            <person name="Kawai-Toyooka H."/>
            <person name="Smith D.R."/>
            <person name="Sparks H."/>
            <person name="Anderson J."/>
            <person name="Bakaric R."/>
            <person name="Luria V."/>
            <person name="Karger A."/>
            <person name="Kirschner M.W."/>
            <person name="Durand P.M."/>
            <person name="Michod R.E."/>
            <person name="Nozaki H."/>
            <person name="Olson B.J."/>
        </authorList>
    </citation>
    <scope>NUCLEOTIDE SEQUENCE [LARGE SCALE GENOMIC DNA]</scope>
    <source>
        <strain evidence="15">NIES-2863</strain>
    </source>
</reference>
<dbReference type="FunFam" id="1.10.472.100:FF:000002">
    <property type="entry name" value="Presenilin"/>
    <property type="match status" value="1"/>
</dbReference>
<feature type="transmembrane region" description="Helical" evidence="13">
    <location>
        <begin position="427"/>
        <end position="446"/>
    </location>
</feature>
<evidence type="ECO:0008006" key="16">
    <source>
        <dbReference type="Google" id="ProtNLM"/>
    </source>
</evidence>
<dbReference type="EMBL" id="LSYV01000007">
    <property type="protein sequence ID" value="KXZ53562.1"/>
    <property type="molecule type" value="Genomic_DNA"/>
</dbReference>
<feature type="region of interest" description="Disordered" evidence="12">
    <location>
        <begin position="269"/>
        <end position="305"/>
    </location>
</feature>
<evidence type="ECO:0000256" key="4">
    <source>
        <dbReference type="ARBA" id="ARBA00022692"/>
    </source>
</evidence>
<evidence type="ECO:0000256" key="2">
    <source>
        <dbReference type="ARBA" id="ARBA00004653"/>
    </source>
</evidence>
<comment type="subunit">
    <text evidence="11">Homodimer. Probable component of the gamma-secretase complex, a complex composed of a presenilin homodimer, nicastrin, APH1 and PEN2.</text>
</comment>
<evidence type="ECO:0000256" key="10">
    <source>
        <dbReference type="ARBA" id="ARBA00059584"/>
    </source>
</evidence>
<gene>
    <name evidence="14" type="ORF">GPECTOR_6g478</name>
</gene>
<evidence type="ECO:0000256" key="6">
    <source>
        <dbReference type="ARBA" id="ARBA00022976"/>
    </source>
</evidence>
<comment type="subcellular location">
    <subcellularLocation>
        <location evidence="1">Endoplasmic reticulum membrane</location>
        <topology evidence="1">Multi-pass membrane protein</topology>
    </subcellularLocation>
    <subcellularLocation>
        <location evidence="2">Golgi apparatus membrane</location>
        <topology evidence="2">Multi-pass membrane protein</topology>
    </subcellularLocation>
</comment>
<dbReference type="STRING" id="33097.A0A150GV36"/>
<dbReference type="GO" id="GO:0007219">
    <property type="term" value="P:Notch signaling pathway"/>
    <property type="evidence" value="ECO:0007669"/>
    <property type="project" value="UniProtKB-KW"/>
</dbReference>
<evidence type="ECO:0000313" key="14">
    <source>
        <dbReference type="EMBL" id="KXZ53562.1"/>
    </source>
</evidence>
<dbReference type="AlphaFoldDB" id="A0A150GV36"/>
<evidence type="ECO:0000256" key="8">
    <source>
        <dbReference type="ARBA" id="ARBA00023034"/>
    </source>
</evidence>
<protein>
    <recommendedName>
        <fullName evidence="16">Presenilin</fullName>
    </recommendedName>
</protein>
<evidence type="ECO:0000256" key="13">
    <source>
        <dbReference type="SAM" id="Phobius"/>
    </source>
</evidence>
<feature type="compositionally biased region" description="Gly residues" evidence="12">
    <location>
        <begin position="293"/>
        <end position="302"/>
    </location>
</feature>
<comment type="function">
    <text evidence="10">Probable subunit of the gamma-secretase complex, an endoprotease complex that catalyzes the intramembrane cleavage of integral membrane proteins such as Notch receptors.</text>
</comment>
<dbReference type="Gene3D" id="1.10.472.100">
    <property type="entry name" value="Presenilin"/>
    <property type="match status" value="1"/>
</dbReference>
<keyword evidence="5" id="KW-0256">Endoplasmic reticulum</keyword>
<feature type="transmembrane region" description="Helical" evidence="13">
    <location>
        <begin position="140"/>
        <end position="165"/>
    </location>
</feature>
<keyword evidence="8" id="KW-0333">Golgi apparatus</keyword>
<accession>A0A150GV36</accession>
<evidence type="ECO:0000256" key="7">
    <source>
        <dbReference type="ARBA" id="ARBA00022989"/>
    </source>
</evidence>
<dbReference type="Proteomes" id="UP000075714">
    <property type="component" value="Unassembled WGS sequence"/>
</dbReference>
<feature type="region of interest" description="Disordered" evidence="12">
    <location>
        <begin position="338"/>
        <end position="365"/>
    </location>
</feature>